<sequence length="58" mass="6643">MLNQALSLSFACHVFILQTYYINCQGVWQKFFDPILVPRGQIRGKSFNSGVCGVINYR</sequence>
<accession>U7QJ33</accession>
<dbReference type="AlphaFoldDB" id="U7QJ33"/>
<reference evidence="1 2" key="1">
    <citation type="journal article" date="2013" name="Front. Microbiol.">
        <title>Comparative genomic analyses of the cyanobacterium, Lyngbya aestuarii BL J, a powerful hydrogen producer.</title>
        <authorList>
            <person name="Kothari A."/>
            <person name="Vaughn M."/>
            <person name="Garcia-Pichel F."/>
        </authorList>
    </citation>
    <scope>NUCLEOTIDE SEQUENCE [LARGE SCALE GENOMIC DNA]</scope>
    <source>
        <strain evidence="1 2">BL J</strain>
    </source>
</reference>
<keyword evidence="2" id="KW-1185">Reference proteome</keyword>
<evidence type="ECO:0000313" key="1">
    <source>
        <dbReference type="EMBL" id="ERT07878.1"/>
    </source>
</evidence>
<evidence type="ECO:0000313" key="2">
    <source>
        <dbReference type="Proteomes" id="UP000017127"/>
    </source>
</evidence>
<dbReference type="EMBL" id="AUZM01000016">
    <property type="protein sequence ID" value="ERT07878.1"/>
    <property type="molecule type" value="Genomic_DNA"/>
</dbReference>
<organism evidence="1 2">
    <name type="scientific">Lyngbya aestuarii BL J</name>
    <dbReference type="NCBI Taxonomy" id="1348334"/>
    <lineage>
        <taxon>Bacteria</taxon>
        <taxon>Bacillati</taxon>
        <taxon>Cyanobacteriota</taxon>
        <taxon>Cyanophyceae</taxon>
        <taxon>Oscillatoriophycideae</taxon>
        <taxon>Oscillatoriales</taxon>
        <taxon>Microcoleaceae</taxon>
        <taxon>Lyngbya</taxon>
    </lineage>
</organism>
<proteinExistence type="predicted"/>
<comment type="caution">
    <text evidence="1">The sequence shown here is derived from an EMBL/GenBank/DDBJ whole genome shotgun (WGS) entry which is preliminary data.</text>
</comment>
<protein>
    <submittedName>
        <fullName evidence="1">Uncharacterized protein</fullName>
    </submittedName>
</protein>
<gene>
    <name evidence="1" type="ORF">M595_2061</name>
</gene>
<dbReference type="Proteomes" id="UP000017127">
    <property type="component" value="Unassembled WGS sequence"/>
</dbReference>
<name>U7QJ33_9CYAN</name>